<feature type="chain" id="PRO_5039609106" description="Foldase protein PrsA" evidence="2">
    <location>
        <begin position="22"/>
        <end position="377"/>
    </location>
</feature>
<protein>
    <recommendedName>
        <fullName evidence="5">Foldase protein PrsA</fullName>
    </recommendedName>
</protein>
<evidence type="ECO:0008006" key="5">
    <source>
        <dbReference type="Google" id="ProtNLM"/>
    </source>
</evidence>
<evidence type="ECO:0000256" key="1">
    <source>
        <dbReference type="SAM" id="MobiDB-lite"/>
    </source>
</evidence>
<evidence type="ECO:0000256" key="2">
    <source>
        <dbReference type="SAM" id="SignalP"/>
    </source>
</evidence>
<keyword evidence="2" id="KW-0732">Signal</keyword>
<evidence type="ECO:0000313" key="3">
    <source>
        <dbReference type="EMBL" id="MBC8559735.1"/>
    </source>
</evidence>
<feature type="compositionally biased region" description="Basic and acidic residues" evidence="1">
    <location>
        <begin position="321"/>
        <end position="331"/>
    </location>
</feature>
<dbReference type="PROSITE" id="PS51257">
    <property type="entry name" value="PROKAR_LIPOPROTEIN"/>
    <property type="match status" value="1"/>
</dbReference>
<dbReference type="AlphaFoldDB" id="A0A926E573"/>
<comment type="caution">
    <text evidence="3">The sequence shown here is derived from an EMBL/GenBank/DDBJ whole genome shotgun (WGS) entry which is preliminary data.</text>
</comment>
<sequence>MNLFKKITAGLLAAATLVSFAGCSGSDTTWTYKLGDYTVTSGMYVGLSLTAYQEAQALEGFDASKTPFDQELEGEDGLKWVTDEAESLAKRYLAVEQKFDEMGLTVDEESQKAMDANAEAYYEYLDKIYGYADKGFGLESYKKLQLNQYKSNSIFNMTYGEGGSEEVKDDELKDIFYSDYAKVFYIPVNITETDEKGEQKNRDQADIDADIEMLTKRLENGDDFQAILDDYFSGEETKPTASQFMAIVQKGDLQTPQSILDFAFDSKIGEVGKSIDSTGSFVLKKMDITESEEDFTNNRSNLLSTLKSEEFNAKIDEWSNAIEPEKNEKALSKHSPKNIKIKPTGTSSSSSESSVESSESSEESSENSSEGTESSTD</sequence>
<dbReference type="Proteomes" id="UP000610760">
    <property type="component" value="Unassembled WGS sequence"/>
</dbReference>
<keyword evidence="4" id="KW-1185">Reference proteome</keyword>
<reference evidence="3" key="1">
    <citation type="submission" date="2020-08" db="EMBL/GenBank/DDBJ databases">
        <title>Genome public.</title>
        <authorList>
            <person name="Liu C."/>
            <person name="Sun Q."/>
        </authorList>
    </citation>
    <scope>NUCLEOTIDE SEQUENCE</scope>
    <source>
        <strain evidence="3">NSJ-33</strain>
    </source>
</reference>
<organism evidence="3 4">
    <name type="scientific">Fumia xinanensis</name>
    <dbReference type="NCBI Taxonomy" id="2763659"/>
    <lineage>
        <taxon>Bacteria</taxon>
        <taxon>Bacillati</taxon>
        <taxon>Bacillota</taxon>
        <taxon>Clostridia</taxon>
        <taxon>Eubacteriales</taxon>
        <taxon>Oscillospiraceae</taxon>
        <taxon>Fumia</taxon>
    </lineage>
</organism>
<gene>
    <name evidence="3" type="ORF">H8710_06585</name>
</gene>
<accession>A0A926E573</accession>
<feature type="signal peptide" evidence="2">
    <location>
        <begin position="1"/>
        <end position="21"/>
    </location>
</feature>
<name>A0A926E573_9FIRM</name>
<feature type="region of interest" description="Disordered" evidence="1">
    <location>
        <begin position="321"/>
        <end position="377"/>
    </location>
</feature>
<evidence type="ECO:0000313" key="4">
    <source>
        <dbReference type="Proteomes" id="UP000610760"/>
    </source>
</evidence>
<dbReference type="RefSeq" id="WP_249294739.1">
    <property type="nucleotide sequence ID" value="NZ_JACRSV010000002.1"/>
</dbReference>
<dbReference type="EMBL" id="JACRSV010000002">
    <property type="protein sequence ID" value="MBC8559735.1"/>
    <property type="molecule type" value="Genomic_DNA"/>
</dbReference>
<feature type="compositionally biased region" description="Low complexity" evidence="1">
    <location>
        <begin position="366"/>
        <end position="377"/>
    </location>
</feature>
<proteinExistence type="predicted"/>
<feature type="compositionally biased region" description="Low complexity" evidence="1">
    <location>
        <begin position="347"/>
        <end position="358"/>
    </location>
</feature>